<feature type="transmembrane region" description="Helical" evidence="2">
    <location>
        <begin position="358"/>
        <end position="377"/>
    </location>
</feature>
<dbReference type="NCBIfam" id="TIGR00341">
    <property type="entry name" value="TIGR00341 family protein"/>
    <property type="match status" value="1"/>
</dbReference>
<dbReference type="Proteomes" id="UP001107558">
    <property type="component" value="Chromosome 3"/>
</dbReference>
<feature type="compositionally biased region" description="Basic and acidic residues" evidence="1">
    <location>
        <begin position="583"/>
        <end position="592"/>
    </location>
</feature>
<feature type="region of interest" description="Disordered" evidence="1">
    <location>
        <begin position="560"/>
        <end position="594"/>
    </location>
</feature>
<keyword evidence="2" id="KW-0472">Membrane</keyword>
<name>A0A9J6BM35_POLVA</name>
<dbReference type="Pfam" id="PF04087">
    <property type="entry name" value="DUF389"/>
    <property type="match status" value="1"/>
</dbReference>
<dbReference type="AlphaFoldDB" id="A0A9J6BM35"/>
<feature type="transmembrane region" description="Helical" evidence="2">
    <location>
        <begin position="278"/>
        <end position="301"/>
    </location>
</feature>
<evidence type="ECO:0000256" key="1">
    <source>
        <dbReference type="SAM" id="MobiDB-lite"/>
    </source>
</evidence>
<feature type="region of interest" description="Disordered" evidence="1">
    <location>
        <begin position="60"/>
        <end position="97"/>
    </location>
</feature>
<dbReference type="EMBL" id="JADBJN010000003">
    <property type="protein sequence ID" value="KAG5670784.1"/>
    <property type="molecule type" value="Genomic_DNA"/>
</dbReference>
<accession>A0A9J6BM35</accession>
<feature type="transmembrane region" description="Helical" evidence="2">
    <location>
        <begin position="252"/>
        <end position="272"/>
    </location>
</feature>
<feature type="transmembrane region" description="Helical" evidence="2">
    <location>
        <begin position="435"/>
        <end position="461"/>
    </location>
</feature>
<dbReference type="OrthoDB" id="543859at2759"/>
<evidence type="ECO:0000256" key="2">
    <source>
        <dbReference type="SAM" id="Phobius"/>
    </source>
</evidence>
<proteinExistence type="predicted"/>
<keyword evidence="2" id="KW-0812">Transmembrane</keyword>
<evidence type="ECO:0000313" key="3">
    <source>
        <dbReference type="EMBL" id="KAG5670784.1"/>
    </source>
</evidence>
<keyword evidence="2" id="KW-1133">Transmembrane helix</keyword>
<dbReference type="PANTHER" id="PTHR20992">
    <property type="entry name" value="AT15442P-RELATED"/>
    <property type="match status" value="1"/>
</dbReference>
<feature type="compositionally biased region" description="Polar residues" evidence="1">
    <location>
        <begin position="60"/>
        <end position="82"/>
    </location>
</feature>
<feature type="transmembrane region" description="Helical" evidence="2">
    <location>
        <begin position="384"/>
        <end position="406"/>
    </location>
</feature>
<comment type="caution">
    <text evidence="3">The sequence shown here is derived from an EMBL/GenBank/DDBJ whole genome shotgun (WGS) entry which is preliminary data.</text>
</comment>
<evidence type="ECO:0000313" key="4">
    <source>
        <dbReference type="Proteomes" id="UP001107558"/>
    </source>
</evidence>
<dbReference type="PANTHER" id="PTHR20992:SF9">
    <property type="entry name" value="AT15442P-RELATED"/>
    <property type="match status" value="1"/>
</dbReference>
<keyword evidence="4" id="KW-1185">Reference proteome</keyword>
<protein>
    <submittedName>
        <fullName evidence="3">Uncharacterized protein</fullName>
    </submittedName>
</protein>
<feature type="transmembrane region" description="Helical" evidence="2">
    <location>
        <begin position="313"/>
        <end position="338"/>
    </location>
</feature>
<gene>
    <name evidence="3" type="ORF">PVAND_001024</name>
</gene>
<organism evidence="3 4">
    <name type="scientific">Polypedilum vanderplanki</name>
    <name type="common">Sleeping chironomid midge</name>
    <dbReference type="NCBI Taxonomy" id="319348"/>
    <lineage>
        <taxon>Eukaryota</taxon>
        <taxon>Metazoa</taxon>
        <taxon>Ecdysozoa</taxon>
        <taxon>Arthropoda</taxon>
        <taxon>Hexapoda</taxon>
        <taxon>Insecta</taxon>
        <taxon>Pterygota</taxon>
        <taxon>Neoptera</taxon>
        <taxon>Endopterygota</taxon>
        <taxon>Diptera</taxon>
        <taxon>Nematocera</taxon>
        <taxon>Chironomoidea</taxon>
        <taxon>Chironomidae</taxon>
        <taxon>Chironominae</taxon>
        <taxon>Polypedilum</taxon>
        <taxon>Polypedilum</taxon>
    </lineage>
</organism>
<dbReference type="InterPro" id="IPR005240">
    <property type="entry name" value="DUF389"/>
</dbReference>
<reference evidence="3" key="1">
    <citation type="submission" date="2021-03" db="EMBL/GenBank/DDBJ databases">
        <title>Chromosome level genome of the anhydrobiotic midge Polypedilum vanderplanki.</title>
        <authorList>
            <person name="Yoshida Y."/>
            <person name="Kikawada T."/>
            <person name="Gusev O."/>
        </authorList>
    </citation>
    <scope>NUCLEOTIDE SEQUENCE</scope>
    <source>
        <strain evidence="3">NIAS01</strain>
        <tissue evidence="3">Whole body or cell culture</tissue>
    </source>
</reference>
<sequence>MSGVLFVICIPRERYEKCLDNSIRITQDDLKNQQQQQGTISSDSSDTSLKIARRNLNEYNTANIPNESDTENVDINNPIRKQNQQEDEEPFVQGSLDSEKFKRTIEKRQEDREREEAVEKFYSTPTQKVLDKMLTPMEQVVREIINRMQIINASWKKINNANCYKISFCIEKGARCDETIHLLSEYGIGQKKGSSIAVVPCTYYENILRTKDKDRESSVDLKETAWSRFVGTMRARLNVAKIVEVVKSDASLTFDFFLLLVVAAVLASFGLIENNTLFLTASMLISPLMGPIMAATFGAAIKDHKLQYLGLKNEIVGISLCIFVGFIFGMVICGVDYMFGDTKTLTHEILSRCNIHSVIVGIFIALPSGAANSIALLRENFGSLAGVAISASLLPPAVNTGILWSFSCLTKIFENTGKFDSFIEKKDGQDQALELLIYGLVSLLVTLTNVFSVYIMGYIFLRLKIQVGTLRNDEERQFWKHDVPIAREANVEEANKLTDEMNQFGENERENFKGVGRELLRKDFYRRPAHTWSPVNYRYLDLANFDDFDTLYKTMNKVDDKHSKGNYKKKSDPIATSKSKPSTSHEIHKFGSDDSNIINRHTTFINILSSSTDDNDIESDQKHLKRIFSGKSYNV</sequence>